<dbReference type="AlphaFoldDB" id="A0A7C9E726"/>
<organism evidence="1">
    <name type="scientific">Opuntia streptacantha</name>
    <name type="common">Prickly pear cactus</name>
    <name type="synonym">Opuntia cardona</name>
    <dbReference type="NCBI Taxonomy" id="393608"/>
    <lineage>
        <taxon>Eukaryota</taxon>
        <taxon>Viridiplantae</taxon>
        <taxon>Streptophyta</taxon>
        <taxon>Embryophyta</taxon>
        <taxon>Tracheophyta</taxon>
        <taxon>Spermatophyta</taxon>
        <taxon>Magnoliopsida</taxon>
        <taxon>eudicotyledons</taxon>
        <taxon>Gunneridae</taxon>
        <taxon>Pentapetalae</taxon>
        <taxon>Caryophyllales</taxon>
        <taxon>Cactineae</taxon>
        <taxon>Cactaceae</taxon>
        <taxon>Opuntioideae</taxon>
        <taxon>Opuntia</taxon>
    </lineage>
</organism>
<name>A0A7C9E726_OPUST</name>
<proteinExistence type="predicted"/>
<reference evidence="1" key="2">
    <citation type="submission" date="2020-07" db="EMBL/GenBank/DDBJ databases">
        <authorList>
            <person name="Vera ALvarez R."/>
            <person name="Arias-Moreno D.M."/>
            <person name="Jimenez-Jacinto V."/>
            <person name="Jimenez-Bremont J.F."/>
            <person name="Swaminathan K."/>
            <person name="Moose S.P."/>
            <person name="Guerrero-Gonzalez M.L."/>
            <person name="Marino-Ramirez L."/>
            <person name="Landsman D."/>
            <person name="Rodriguez-Kessler M."/>
            <person name="Delgado-Sanchez P."/>
        </authorList>
    </citation>
    <scope>NUCLEOTIDE SEQUENCE</scope>
    <source>
        <tissue evidence="1">Cladode</tissue>
    </source>
</reference>
<accession>A0A7C9E726</accession>
<evidence type="ECO:0000313" key="1">
    <source>
        <dbReference type="EMBL" id="MBA4654824.1"/>
    </source>
</evidence>
<protein>
    <submittedName>
        <fullName evidence="1">Uncharacterized protein</fullName>
    </submittedName>
</protein>
<reference evidence="1" key="1">
    <citation type="journal article" date="2013" name="J. Plant Res.">
        <title>Effect of fungi and light on seed germination of three Opuntia species from semiarid lands of central Mexico.</title>
        <authorList>
            <person name="Delgado-Sanchez P."/>
            <person name="Jimenez-Bremont J.F."/>
            <person name="Guerrero-Gonzalez Mde L."/>
            <person name="Flores J."/>
        </authorList>
    </citation>
    <scope>NUCLEOTIDE SEQUENCE</scope>
    <source>
        <tissue evidence="1">Cladode</tissue>
    </source>
</reference>
<sequence>MMCLVFTSDLAIPIQESRSCTSKLRTTDLSTQQTKAISLTVNLSRSHVFLVKTMLFLLDKSLPSVVIHILLEEPQITMVVKTSLSSIGMTDQEDSPVELQRLGHLVMIT</sequence>
<dbReference type="EMBL" id="GISG01184926">
    <property type="protein sequence ID" value="MBA4654824.1"/>
    <property type="molecule type" value="Transcribed_RNA"/>
</dbReference>